<dbReference type="PANTHER" id="PTHR36838">
    <property type="entry name" value="AUXIN EFFLUX CARRIER FAMILY PROTEIN"/>
    <property type="match status" value="1"/>
</dbReference>
<sequence>MEALLGPLQYAILPVFAFPALGFVLGLRGAFSRTAAEGTNTFVVSVAVPCLLFRLIALADLSKIDWPVLVAYEGSLIALYALGYLICRHVFRLAPLEALLIGMTGAFPNHVFFILPIVETLYGQGATLPVATTVVFDTMIIFAGTIMILEAMTGGAGPLATLGSILKNPLIVAIFGGFAVNWAGIGLHDGLERFLALAGAAAAPGSLFALGVILSGADLRRVGGPAWSATILKTFVHPLCALALFGTVVPVSPEWEDPARLVFAAPCGAMAFILGLRYGVPVDSVAKAVILSTVLSVFTVALLA</sequence>
<dbReference type="GO" id="GO:0055085">
    <property type="term" value="P:transmembrane transport"/>
    <property type="evidence" value="ECO:0007669"/>
    <property type="project" value="InterPro"/>
</dbReference>
<proteinExistence type="predicted"/>
<organism evidence="8 9">
    <name type="scientific">Pikeienuella piscinae</name>
    <dbReference type="NCBI Taxonomy" id="2748098"/>
    <lineage>
        <taxon>Bacteria</taxon>
        <taxon>Pseudomonadati</taxon>
        <taxon>Pseudomonadota</taxon>
        <taxon>Alphaproteobacteria</taxon>
        <taxon>Rhodobacterales</taxon>
        <taxon>Paracoccaceae</taxon>
        <taxon>Pikeienuella</taxon>
    </lineage>
</organism>
<evidence type="ECO:0000256" key="1">
    <source>
        <dbReference type="ARBA" id="ARBA00004141"/>
    </source>
</evidence>
<gene>
    <name evidence="8" type="ORF">G5B40_07185</name>
</gene>
<keyword evidence="6 7" id="KW-0472">Membrane</keyword>
<keyword evidence="5 7" id="KW-1133">Transmembrane helix</keyword>
<dbReference type="InterPro" id="IPR004776">
    <property type="entry name" value="Mem_transp_PIN-like"/>
</dbReference>
<evidence type="ECO:0000256" key="7">
    <source>
        <dbReference type="SAM" id="Phobius"/>
    </source>
</evidence>
<evidence type="ECO:0000256" key="5">
    <source>
        <dbReference type="ARBA" id="ARBA00022989"/>
    </source>
</evidence>
<feature type="transmembrane region" description="Helical" evidence="7">
    <location>
        <begin position="38"/>
        <end position="57"/>
    </location>
</feature>
<protein>
    <submittedName>
        <fullName evidence="8">AEC family transporter</fullName>
    </submittedName>
</protein>
<reference evidence="8 9" key="1">
    <citation type="submission" date="2020-02" db="EMBL/GenBank/DDBJ databases">
        <title>complete genome sequence of Rhodobacteraceae bacterium.</title>
        <authorList>
            <person name="Park J."/>
            <person name="Kim Y.-S."/>
            <person name="Kim K.-H."/>
        </authorList>
    </citation>
    <scope>NUCLEOTIDE SEQUENCE [LARGE SCALE GENOMIC DNA]</scope>
    <source>
        <strain evidence="8 9">RR4-56</strain>
    </source>
</reference>
<keyword evidence="4 7" id="KW-0812">Transmembrane</keyword>
<keyword evidence="9" id="KW-1185">Reference proteome</keyword>
<dbReference type="GO" id="GO:0016020">
    <property type="term" value="C:membrane"/>
    <property type="evidence" value="ECO:0007669"/>
    <property type="project" value="UniProtKB-SubCell"/>
</dbReference>
<keyword evidence="2" id="KW-0813">Transport</keyword>
<feature type="transmembrane region" description="Helical" evidence="7">
    <location>
        <begin position="194"/>
        <end position="214"/>
    </location>
</feature>
<dbReference type="KEGG" id="hdh:G5B40_07185"/>
<feature type="transmembrane region" description="Helical" evidence="7">
    <location>
        <begin position="12"/>
        <end position="31"/>
    </location>
</feature>
<evidence type="ECO:0000256" key="3">
    <source>
        <dbReference type="ARBA" id="ARBA00022475"/>
    </source>
</evidence>
<feature type="transmembrane region" description="Helical" evidence="7">
    <location>
        <begin position="226"/>
        <end position="249"/>
    </location>
</feature>
<evidence type="ECO:0000313" key="8">
    <source>
        <dbReference type="EMBL" id="QIE55256.1"/>
    </source>
</evidence>
<keyword evidence="3" id="KW-1003">Cell membrane</keyword>
<feature type="transmembrane region" description="Helical" evidence="7">
    <location>
        <begin position="285"/>
        <end position="303"/>
    </location>
</feature>
<dbReference type="RefSeq" id="WP_165096875.1">
    <property type="nucleotide sequence ID" value="NZ_CP049056.1"/>
</dbReference>
<dbReference type="Pfam" id="PF03547">
    <property type="entry name" value="Mem_trans"/>
    <property type="match status" value="2"/>
</dbReference>
<dbReference type="EMBL" id="CP049056">
    <property type="protein sequence ID" value="QIE55256.1"/>
    <property type="molecule type" value="Genomic_DNA"/>
</dbReference>
<dbReference type="AlphaFoldDB" id="A0A7L5BYD9"/>
<evidence type="ECO:0000313" key="9">
    <source>
        <dbReference type="Proteomes" id="UP000503336"/>
    </source>
</evidence>
<comment type="subcellular location">
    <subcellularLocation>
        <location evidence="1">Membrane</location>
        <topology evidence="1">Multi-pass membrane protein</topology>
    </subcellularLocation>
</comment>
<feature type="transmembrane region" description="Helical" evidence="7">
    <location>
        <begin position="261"/>
        <end position="278"/>
    </location>
</feature>
<accession>A0A7L5BYD9</accession>
<name>A0A7L5BYD9_9RHOB</name>
<evidence type="ECO:0000256" key="2">
    <source>
        <dbReference type="ARBA" id="ARBA00022448"/>
    </source>
</evidence>
<evidence type="ECO:0000256" key="4">
    <source>
        <dbReference type="ARBA" id="ARBA00022692"/>
    </source>
</evidence>
<evidence type="ECO:0000256" key="6">
    <source>
        <dbReference type="ARBA" id="ARBA00023136"/>
    </source>
</evidence>
<feature type="transmembrane region" description="Helical" evidence="7">
    <location>
        <begin position="130"/>
        <end position="149"/>
    </location>
</feature>
<feature type="transmembrane region" description="Helical" evidence="7">
    <location>
        <begin position="69"/>
        <end position="87"/>
    </location>
</feature>
<feature type="transmembrane region" description="Helical" evidence="7">
    <location>
        <begin position="170"/>
        <end position="188"/>
    </location>
</feature>
<feature type="transmembrane region" description="Helical" evidence="7">
    <location>
        <begin position="99"/>
        <end position="118"/>
    </location>
</feature>
<dbReference type="Proteomes" id="UP000503336">
    <property type="component" value="Chromosome"/>
</dbReference>
<dbReference type="PANTHER" id="PTHR36838:SF3">
    <property type="entry name" value="TRANSPORTER AUXIN EFFLUX CARRIER EC FAMILY"/>
    <property type="match status" value="1"/>
</dbReference>